<dbReference type="GO" id="GO:0008360">
    <property type="term" value="P:regulation of cell shape"/>
    <property type="evidence" value="ECO:0007669"/>
    <property type="project" value="UniProtKB-KW"/>
</dbReference>
<evidence type="ECO:0000256" key="1">
    <source>
        <dbReference type="ARBA" id="ARBA00004167"/>
    </source>
</evidence>
<dbReference type="AlphaFoldDB" id="A0A366IHS7"/>
<dbReference type="SUPFAM" id="SSF56519">
    <property type="entry name" value="Penicillin binding protein dimerisation domain"/>
    <property type="match status" value="1"/>
</dbReference>
<accession>A0A366IHS7</accession>
<comment type="similarity">
    <text evidence="3">Belongs to the transpeptidase family.</text>
</comment>
<organism evidence="14 15">
    <name type="scientific">Alkalibaculum bacchi</name>
    <dbReference type="NCBI Taxonomy" id="645887"/>
    <lineage>
        <taxon>Bacteria</taxon>
        <taxon>Bacillati</taxon>
        <taxon>Bacillota</taxon>
        <taxon>Clostridia</taxon>
        <taxon>Eubacteriales</taxon>
        <taxon>Eubacteriaceae</taxon>
        <taxon>Alkalibaculum</taxon>
    </lineage>
</organism>
<dbReference type="SUPFAM" id="SSF56601">
    <property type="entry name" value="beta-lactamase/transpeptidase-like"/>
    <property type="match status" value="1"/>
</dbReference>
<dbReference type="Pfam" id="PF03717">
    <property type="entry name" value="PBP_dimer"/>
    <property type="match status" value="1"/>
</dbReference>
<keyword evidence="15" id="KW-1185">Reference proteome</keyword>
<feature type="domain" description="Penicillin-binding protein transpeptidase" evidence="12">
    <location>
        <begin position="641"/>
        <end position="816"/>
    </location>
</feature>
<dbReference type="InterPro" id="IPR001460">
    <property type="entry name" value="PCN-bd_Tpept"/>
</dbReference>
<keyword evidence="7" id="KW-0573">Peptidoglycan synthesis</keyword>
<keyword evidence="8" id="KW-1133">Transmembrane helix</keyword>
<dbReference type="PANTHER" id="PTHR30627">
    <property type="entry name" value="PEPTIDOGLYCAN D,D-TRANSPEPTIDASE"/>
    <property type="match status" value="1"/>
</dbReference>
<dbReference type="Gene3D" id="3.90.1310.10">
    <property type="entry name" value="Penicillin-binding protein 2a (Domain 2)"/>
    <property type="match status" value="2"/>
</dbReference>
<evidence type="ECO:0000259" key="12">
    <source>
        <dbReference type="Pfam" id="PF00905"/>
    </source>
</evidence>
<dbReference type="GO" id="GO:0071972">
    <property type="term" value="F:peptidoglycan L,D-transpeptidase activity"/>
    <property type="evidence" value="ECO:0007669"/>
    <property type="project" value="TreeGrafter"/>
</dbReference>
<evidence type="ECO:0000313" key="14">
    <source>
        <dbReference type="EMBL" id="RBP70064.1"/>
    </source>
</evidence>
<comment type="subcellular location">
    <subcellularLocation>
        <location evidence="2">Cell membrane</location>
    </subcellularLocation>
    <subcellularLocation>
        <location evidence="1">Membrane</location>
        <topology evidence="1">Single-pass membrane protein</topology>
    </subcellularLocation>
</comment>
<dbReference type="RefSeq" id="WP_113919277.1">
    <property type="nucleotide sequence ID" value="NZ_QNRX01000001.1"/>
</dbReference>
<comment type="caution">
    <text evidence="14">The sequence shown here is derived from an EMBL/GenBank/DDBJ whole genome shotgun (WGS) entry which is preliminary data.</text>
</comment>
<evidence type="ECO:0000256" key="5">
    <source>
        <dbReference type="ARBA" id="ARBA00022692"/>
    </source>
</evidence>
<dbReference type="EMBL" id="QNRX01000001">
    <property type="protein sequence ID" value="RBP70064.1"/>
    <property type="molecule type" value="Genomic_DNA"/>
</dbReference>
<evidence type="ECO:0000256" key="10">
    <source>
        <dbReference type="ARBA" id="ARBA00023316"/>
    </source>
</evidence>
<dbReference type="Pfam" id="PF00905">
    <property type="entry name" value="Transpeptidase"/>
    <property type="match status" value="2"/>
</dbReference>
<reference evidence="14 15" key="1">
    <citation type="submission" date="2018-06" db="EMBL/GenBank/DDBJ databases">
        <title>Genomic Encyclopedia of Type Strains, Phase IV (KMG-IV): sequencing the most valuable type-strain genomes for metagenomic binning, comparative biology and taxonomic classification.</title>
        <authorList>
            <person name="Goeker M."/>
        </authorList>
    </citation>
    <scope>NUCLEOTIDE SEQUENCE [LARGE SCALE GENOMIC DNA]</scope>
    <source>
        <strain evidence="14 15">DSM 22112</strain>
    </source>
</reference>
<dbReference type="InterPro" id="IPR036138">
    <property type="entry name" value="PBP_dimer_sf"/>
</dbReference>
<evidence type="ECO:0000256" key="3">
    <source>
        <dbReference type="ARBA" id="ARBA00007171"/>
    </source>
</evidence>
<evidence type="ECO:0000256" key="9">
    <source>
        <dbReference type="ARBA" id="ARBA00023136"/>
    </source>
</evidence>
<feature type="domain" description="Penicillin-binding protein dimerisation" evidence="13">
    <location>
        <begin position="208"/>
        <end position="350"/>
    </location>
</feature>
<keyword evidence="10" id="KW-0961">Cell wall biogenesis/degradation</keyword>
<dbReference type="InterPro" id="IPR012338">
    <property type="entry name" value="Beta-lactam/transpept-like"/>
</dbReference>
<feature type="compositionally biased region" description="Basic and acidic residues" evidence="11">
    <location>
        <begin position="830"/>
        <end position="843"/>
    </location>
</feature>
<dbReference type="Proteomes" id="UP000253490">
    <property type="component" value="Unassembled WGS sequence"/>
</dbReference>
<evidence type="ECO:0000256" key="2">
    <source>
        <dbReference type="ARBA" id="ARBA00004236"/>
    </source>
</evidence>
<evidence type="ECO:0000259" key="13">
    <source>
        <dbReference type="Pfam" id="PF03717"/>
    </source>
</evidence>
<dbReference type="InterPro" id="IPR050515">
    <property type="entry name" value="Beta-lactam/transpept"/>
</dbReference>
<dbReference type="Gene3D" id="3.40.710.10">
    <property type="entry name" value="DD-peptidase/beta-lactamase superfamily"/>
    <property type="match status" value="2"/>
</dbReference>
<name>A0A366IHS7_9FIRM</name>
<dbReference type="GO" id="GO:0009252">
    <property type="term" value="P:peptidoglycan biosynthetic process"/>
    <property type="evidence" value="ECO:0007669"/>
    <property type="project" value="UniProtKB-KW"/>
</dbReference>
<evidence type="ECO:0000256" key="7">
    <source>
        <dbReference type="ARBA" id="ARBA00022984"/>
    </source>
</evidence>
<keyword evidence="6" id="KW-0133">Cell shape</keyword>
<evidence type="ECO:0000256" key="8">
    <source>
        <dbReference type="ARBA" id="ARBA00022989"/>
    </source>
</evidence>
<sequence length="858" mass="97344">MIVNKNKYRFIFLFVFLILLITIFLFRLAYLQIISGEQYAQMAENKMVQKITETAPRGSIVTGDGYEIAKSKVGYSVELIYSNIEDGQENQVLLQLYNLLEKNEEEFEDKFPILIEKGSIFFTYEKEEKEWKEKHEIPRNATAEEALIILRDKYNVKDEISNEVALEAIEKVHMNANLPLSIRDGDIIFGYETKELQWKKDFGFKKEEYDYSAEKSLQKLRKMYEIDETLSNEDARKILVFRQMVKAQGFRSWEPIQVARNIKLETVFEIDSRVHELSGVSVASNPVREYPFQNLASHVLGYIGKVSEKDVEDGSYKMRDLKGISGIESSFEEYLKGEDGQRFAVTDYKGIAQNDPTQEVQDPIPGDDVYLTLDYDLQRVAEESLENQIKKIQKTNAPNAKSGAVVALNVKTGAVLALASYPDYNPNLFTNGISSEDWNKLNVLVNDPLYPKPLYNNATLSALQPGSVFKPLMAAAGLQEGVITKHSTIYCGRVYGRFPQFTCLGAHGAETVREALRDSCNIFFYETGYRLGIDNIEKYAKEFGIGQKTGLEISESSGYLATKTDKVQIRTYSTSDYIRKNVGIKGNAIITNEDGTEQAVYKSYAIARELYTQITPDKYEYDSISQLYNRIFEEVTAIMAKYNVKDNVYLQNITRQIMDSRWVTTDTINASIGQGGNSTTPIQMANFLATLVNGGIRREPYLVDKIVDSNGKVTYEHKEKILNKVNVDEGYIDEIKKGMKDVMLQGSGRSGFLGFDHNGIGVGGKTGTAQYGSEKIDNTGWFMAFAPYDDPEIAVVTMIIQGDTSINSVPVARDVIDAYFYNNYTFEEAQEMKKKEEEPKKENDEEEKAEVDQQEKDE</sequence>
<dbReference type="GO" id="GO:0008658">
    <property type="term" value="F:penicillin binding"/>
    <property type="evidence" value="ECO:0007669"/>
    <property type="project" value="InterPro"/>
</dbReference>
<dbReference type="GO" id="GO:0005886">
    <property type="term" value="C:plasma membrane"/>
    <property type="evidence" value="ECO:0007669"/>
    <property type="project" value="UniProtKB-SubCell"/>
</dbReference>
<evidence type="ECO:0000256" key="6">
    <source>
        <dbReference type="ARBA" id="ARBA00022960"/>
    </source>
</evidence>
<proteinExistence type="inferred from homology"/>
<feature type="region of interest" description="Disordered" evidence="11">
    <location>
        <begin position="830"/>
        <end position="858"/>
    </location>
</feature>
<protein>
    <submittedName>
        <fullName evidence="14">Penicillin-binding protein 2</fullName>
    </submittedName>
</protein>
<gene>
    <name evidence="14" type="ORF">DES36_101117</name>
</gene>
<dbReference type="InterPro" id="IPR005311">
    <property type="entry name" value="PBP_dimer"/>
</dbReference>
<keyword evidence="5" id="KW-0812">Transmembrane</keyword>
<feature type="domain" description="Penicillin-binding protein transpeptidase" evidence="12">
    <location>
        <begin position="403"/>
        <end position="571"/>
    </location>
</feature>
<keyword evidence="4" id="KW-1003">Cell membrane</keyword>
<dbReference type="GO" id="GO:0071555">
    <property type="term" value="P:cell wall organization"/>
    <property type="evidence" value="ECO:0007669"/>
    <property type="project" value="UniProtKB-KW"/>
</dbReference>
<dbReference type="OrthoDB" id="9757901at2"/>
<dbReference type="PANTHER" id="PTHR30627:SF2">
    <property type="entry name" value="PEPTIDOGLYCAN D,D-TRANSPEPTIDASE MRDA"/>
    <property type="match status" value="1"/>
</dbReference>
<evidence type="ECO:0000313" key="15">
    <source>
        <dbReference type="Proteomes" id="UP000253490"/>
    </source>
</evidence>
<evidence type="ECO:0000256" key="11">
    <source>
        <dbReference type="SAM" id="MobiDB-lite"/>
    </source>
</evidence>
<evidence type="ECO:0000256" key="4">
    <source>
        <dbReference type="ARBA" id="ARBA00022475"/>
    </source>
</evidence>
<keyword evidence="9" id="KW-0472">Membrane</keyword>